<feature type="transmembrane region" description="Helical" evidence="2">
    <location>
        <begin position="12"/>
        <end position="33"/>
    </location>
</feature>
<dbReference type="Proteomes" id="UP000604083">
    <property type="component" value="Unassembled WGS sequence"/>
</dbReference>
<organism evidence="3 4">
    <name type="scientific">Roseibacillus ishigakijimensis</name>
    <dbReference type="NCBI Taxonomy" id="454146"/>
    <lineage>
        <taxon>Bacteria</taxon>
        <taxon>Pseudomonadati</taxon>
        <taxon>Verrucomicrobiota</taxon>
        <taxon>Verrucomicrobiia</taxon>
        <taxon>Verrucomicrobiales</taxon>
        <taxon>Verrucomicrobiaceae</taxon>
        <taxon>Roseibacillus</taxon>
    </lineage>
</organism>
<keyword evidence="2" id="KW-1133">Transmembrane helix</keyword>
<keyword evidence="2" id="KW-0812">Transmembrane</keyword>
<evidence type="ECO:0000256" key="2">
    <source>
        <dbReference type="SAM" id="Phobius"/>
    </source>
</evidence>
<keyword evidence="2" id="KW-0472">Membrane</keyword>
<evidence type="ECO:0000256" key="1">
    <source>
        <dbReference type="SAM" id="MobiDB-lite"/>
    </source>
</evidence>
<proteinExistence type="predicted"/>
<feature type="region of interest" description="Disordered" evidence="1">
    <location>
        <begin position="144"/>
        <end position="166"/>
    </location>
</feature>
<comment type="caution">
    <text evidence="3">The sequence shown here is derived from an EMBL/GenBank/DDBJ whole genome shotgun (WGS) entry which is preliminary data.</text>
</comment>
<accession>A0A934RVQ1</accession>
<keyword evidence="4" id="KW-1185">Reference proteome</keyword>
<gene>
    <name evidence="3" type="ORF">JIN78_14750</name>
</gene>
<reference evidence="3" key="1">
    <citation type="submission" date="2021-01" db="EMBL/GenBank/DDBJ databases">
        <title>Modified the classification status of verrucomicrobia.</title>
        <authorList>
            <person name="Feng X."/>
        </authorList>
    </citation>
    <scope>NUCLEOTIDE SEQUENCE</scope>
    <source>
        <strain evidence="3">KCTC 12986</strain>
    </source>
</reference>
<dbReference type="AlphaFoldDB" id="A0A934RVQ1"/>
<evidence type="ECO:0000313" key="3">
    <source>
        <dbReference type="EMBL" id="MBK1835326.1"/>
    </source>
</evidence>
<protein>
    <recommendedName>
        <fullName evidence="5">Verru_Chthon cassette protein A</fullName>
    </recommendedName>
</protein>
<dbReference type="EMBL" id="JAENIO010000048">
    <property type="protein sequence ID" value="MBK1835326.1"/>
    <property type="molecule type" value="Genomic_DNA"/>
</dbReference>
<evidence type="ECO:0008006" key="5">
    <source>
        <dbReference type="Google" id="ProtNLM"/>
    </source>
</evidence>
<evidence type="ECO:0000313" key="4">
    <source>
        <dbReference type="Proteomes" id="UP000604083"/>
    </source>
</evidence>
<sequence length="1149" mass="125024">MPISIRESRGFSLVVTVTLMILLSLIAVGLLSLSSTVVRSSQAGTHQEVARANARLALQLAIGALQKHAGSDTRVTASANLLESDFPPVLGVWKSWEGSDHVTSGALAGRPIAPAYESKGQLADSGDGRFLRWLVSSARDSSRPDEVRQFASSSPREGAVPLLGTGTLGEHSGKEVYLEPTSLNENSGALAWWVSGENQKARLPEPYEPEEGGAAQWSVLARSHAEADPGVFELDDLLEDASPVRKTVSLPSLDLLREGSQSPAGRHFHDLSVSSRGLLTNVATGGWRKDLSLFTERWDNLPRNNVPVFQVTPERALTMERPQSRAVQASRSLLYPWSGYRGGLGSAPIYQHGAVASWHHLKDWMTFYQNVSTDASGVPMVVNRSYDIANTQTAFQFLHQVRVAPVIARMHWVFSHYSKPAAEETSTGTHELHLLVNPVITMWNPYNVTLRASTLQFRLERNLPAAFSYQIGRADRRYRSLLAGSESKGFSGMSTHSRMVCTIRRPFLLGPGESVVFSAASSQPVLTARTSELELAPGYQPSGGLLFPVKEVGGNVATVRASDPIRVNTRFDTPYNDISEGVGIYLDMGPANSNERYLAYRMVYSREMAREVYPDKTADEFTQPTVGEVDGNPVPFLSTVFGTRLASESHLPARGFLQSSPLVNYTAMGSKSVVETDIAFEYPGVLHPVNSPFDYSFIVHAPGDSRLPNSSAEANEGYIVSGFDKSTGLSRVIAAELPLRPLCSLAELQNWDLRYENPIPPYQFNLIGNSNATPLLPPNDVVNRRAPSGGQNLQHDDAYCANHLLFDDWFLSSIATRPADFGRGGESAQEVVEKFLAGEQPLDNRAYRAVRSGGDRDEEGLGQVITSDEGWQKVAAHLEVEGMFNVNSVSVVAWRALLGHARGHRVPYLAPSANGSAVTLSGETDFAFSRFPVAGDTEAGTPGYSGAFPESSEFTGYRRFEEGMLDGLAEEIVEQVRLRGPFLSLSEFVNRQLSSGDLALAGAVQTALDELGEGGGGLYGTLAALSRDAGSAQLPEAQRAAYAFPEAAEGESAFGLPGWTRQADVLRAIAPILSVRDDTFTIRAYGDSRDRNGRIVATATCEGLVRRQREFLDASEDFARTGAPEVEANRQFGRRFSLVAFRWLKDSEV</sequence>
<name>A0A934RVQ1_9BACT</name>
<dbReference type="RefSeq" id="WP_200392762.1">
    <property type="nucleotide sequence ID" value="NZ_JAENIO010000048.1"/>
</dbReference>